<keyword evidence="3" id="KW-1185">Reference proteome</keyword>
<dbReference type="KEGG" id="lao:AOX59_15385"/>
<evidence type="ECO:0000313" key="3">
    <source>
        <dbReference type="Proteomes" id="UP000050331"/>
    </source>
</evidence>
<dbReference type="OrthoDB" id="2973146at2"/>
<evidence type="ECO:0000313" key="2">
    <source>
        <dbReference type="EMBL" id="ALX49829.1"/>
    </source>
</evidence>
<name>A0A0U4FVM3_9BACI</name>
<dbReference type="Proteomes" id="UP000050331">
    <property type="component" value="Chromosome"/>
</dbReference>
<organism evidence="2 3">
    <name type="scientific">Lentibacillus amyloliquefaciens</name>
    <dbReference type="NCBI Taxonomy" id="1472767"/>
    <lineage>
        <taxon>Bacteria</taxon>
        <taxon>Bacillati</taxon>
        <taxon>Bacillota</taxon>
        <taxon>Bacilli</taxon>
        <taxon>Bacillales</taxon>
        <taxon>Bacillaceae</taxon>
        <taxon>Lentibacillus</taxon>
    </lineage>
</organism>
<gene>
    <name evidence="2" type="ORF">AOX59_15385</name>
</gene>
<protein>
    <submittedName>
        <fullName evidence="2">Uncharacterized protein</fullName>
    </submittedName>
</protein>
<keyword evidence="1" id="KW-0175">Coiled coil</keyword>
<dbReference type="InterPro" id="IPR048062">
    <property type="entry name" value="SE1832-like"/>
</dbReference>
<dbReference type="RefSeq" id="WP_068446781.1">
    <property type="nucleotide sequence ID" value="NZ_CP013862.1"/>
</dbReference>
<dbReference type="EMBL" id="CP013862">
    <property type="protein sequence ID" value="ALX49829.1"/>
    <property type="molecule type" value="Genomic_DNA"/>
</dbReference>
<accession>A0A0U4FVM3</accession>
<dbReference type="AlphaFoldDB" id="A0A0U4FVM3"/>
<reference evidence="2 3" key="1">
    <citation type="submission" date="2016-01" db="EMBL/GenBank/DDBJ databases">
        <title>Complete genome sequence of strain Lentibacillus amyloliquefaciens LAM0015T isolated from saline sediment.</title>
        <authorList>
            <person name="Wang J.-L."/>
            <person name="He M.-X."/>
        </authorList>
    </citation>
    <scope>NUCLEOTIDE SEQUENCE [LARGE SCALE GENOMIC DNA]</scope>
    <source>
        <strain evidence="2 3">LAM0015</strain>
    </source>
</reference>
<evidence type="ECO:0000256" key="1">
    <source>
        <dbReference type="SAM" id="Coils"/>
    </source>
</evidence>
<sequence length="59" mass="6776">MTKKQIEAEMAELKSDYARIQGDVEKATSFGVNTSTGENKMIEIEERLKELNQKLEEIE</sequence>
<feature type="coiled-coil region" evidence="1">
    <location>
        <begin position="3"/>
        <end position="54"/>
    </location>
</feature>
<proteinExistence type="predicted"/>
<dbReference type="NCBIfam" id="NF040877">
    <property type="entry name" value="SE1832_fam"/>
    <property type="match status" value="1"/>
</dbReference>